<evidence type="ECO:0000256" key="1">
    <source>
        <dbReference type="SAM" id="MobiDB-lite"/>
    </source>
</evidence>
<feature type="compositionally biased region" description="Polar residues" evidence="1">
    <location>
        <begin position="121"/>
        <end position="131"/>
    </location>
</feature>
<dbReference type="EMBL" id="JAHMHQ010000014">
    <property type="protein sequence ID" value="KAK1634635.1"/>
    <property type="molecule type" value="Genomic_DNA"/>
</dbReference>
<keyword evidence="3" id="KW-1185">Reference proteome</keyword>
<evidence type="ECO:0000313" key="2">
    <source>
        <dbReference type="EMBL" id="KAK1634635.1"/>
    </source>
</evidence>
<organism evidence="2 3">
    <name type="scientific">Colletotrichum phormii</name>
    <dbReference type="NCBI Taxonomy" id="359342"/>
    <lineage>
        <taxon>Eukaryota</taxon>
        <taxon>Fungi</taxon>
        <taxon>Dikarya</taxon>
        <taxon>Ascomycota</taxon>
        <taxon>Pezizomycotina</taxon>
        <taxon>Sordariomycetes</taxon>
        <taxon>Hypocreomycetidae</taxon>
        <taxon>Glomerellales</taxon>
        <taxon>Glomerellaceae</taxon>
        <taxon>Colletotrichum</taxon>
        <taxon>Colletotrichum acutatum species complex</taxon>
    </lineage>
</organism>
<feature type="region of interest" description="Disordered" evidence="1">
    <location>
        <begin position="1"/>
        <end position="229"/>
    </location>
</feature>
<sequence>MSSPDPQGFDPSATILSPDPQGSEPPTAASDQQTTDITGGPNVEASLQRKPSRLTRFSSMRSIFKPGYPSPTTGTRQQNPDTAEGSNATASLQRKSSIASGIKTVGRAAGRTWGHVKDQTKNLTNRPSLTLRSKKEGDRQRQAPEQTSDNRTLAEVPYNEPTTATASPSIDKENDPAERVPSTSAQTSQGRGRSKSGGSGQTMDKTQNRLSAGYLGKRRSATDLEKHVSADQIEKCRSVGNLGERLSEYPENAPSGPGLQGPLPFAPASSICLRRWSWE</sequence>
<name>A0AAI9ZMZ0_9PEZI</name>
<evidence type="ECO:0000313" key="3">
    <source>
        <dbReference type="Proteomes" id="UP001243989"/>
    </source>
</evidence>
<dbReference type="AlphaFoldDB" id="A0AAI9ZMZ0"/>
<protein>
    <submittedName>
        <fullName evidence="2">Uncharacterized protein</fullName>
    </submittedName>
</protein>
<gene>
    <name evidence="2" type="ORF">BDP81DRAFT_407825</name>
</gene>
<feature type="compositionally biased region" description="Basic and acidic residues" evidence="1">
    <location>
        <begin position="133"/>
        <end position="142"/>
    </location>
</feature>
<dbReference type="RefSeq" id="XP_060443242.1">
    <property type="nucleotide sequence ID" value="XM_060589029.1"/>
</dbReference>
<comment type="caution">
    <text evidence="2">The sequence shown here is derived from an EMBL/GenBank/DDBJ whole genome shotgun (WGS) entry which is preliminary data.</text>
</comment>
<proteinExistence type="predicted"/>
<feature type="region of interest" description="Disordered" evidence="1">
    <location>
        <begin position="246"/>
        <end position="266"/>
    </location>
</feature>
<feature type="compositionally biased region" description="Polar residues" evidence="1">
    <location>
        <begin position="70"/>
        <end position="99"/>
    </location>
</feature>
<dbReference type="GeneID" id="85473891"/>
<dbReference type="Proteomes" id="UP001243989">
    <property type="component" value="Unassembled WGS sequence"/>
</dbReference>
<feature type="compositionally biased region" description="Basic and acidic residues" evidence="1">
    <location>
        <begin position="220"/>
        <end position="229"/>
    </location>
</feature>
<reference evidence="2" key="1">
    <citation type="submission" date="2021-06" db="EMBL/GenBank/DDBJ databases">
        <title>Comparative genomics, transcriptomics and evolutionary studies reveal genomic signatures of adaptation to plant cell wall in hemibiotrophic fungi.</title>
        <authorList>
            <consortium name="DOE Joint Genome Institute"/>
            <person name="Baroncelli R."/>
            <person name="Diaz J.F."/>
            <person name="Benocci T."/>
            <person name="Peng M."/>
            <person name="Battaglia E."/>
            <person name="Haridas S."/>
            <person name="Andreopoulos W."/>
            <person name="Labutti K."/>
            <person name="Pangilinan J."/>
            <person name="Floch G.L."/>
            <person name="Makela M.R."/>
            <person name="Henrissat B."/>
            <person name="Grigoriev I.V."/>
            <person name="Crouch J.A."/>
            <person name="De Vries R.P."/>
            <person name="Sukno S.A."/>
            <person name="Thon M.R."/>
        </authorList>
    </citation>
    <scope>NUCLEOTIDE SEQUENCE</scope>
    <source>
        <strain evidence="2">CBS 102054</strain>
    </source>
</reference>
<accession>A0AAI9ZMZ0</accession>